<protein>
    <recommendedName>
        <fullName evidence="4">3-methyladenine DNA glycosylase</fullName>
    </recommendedName>
</protein>
<feature type="compositionally biased region" description="Basic and acidic residues" evidence="1">
    <location>
        <begin position="20"/>
        <end position="36"/>
    </location>
</feature>
<keyword evidence="3" id="KW-1185">Reference proteome</keyword>
<dbReference type="EMBL" id="JAVDWA010000002">
    <property type="protein sequence ID" value="MDR7072499.1"/>
    <property type="molecule type" value="Genomic_DNA"/>
</dbReference>
<feature type="region of interest" description="Disordered" evidence="1">
    <location>
        <begin position="1"/>
        <end position="43"/>
    </location>
</feature>
<evidence type="ECO:0000313" key="2">
    <source>
        <dbReference type="EMBL" id="MDR7072499.1"/>
    </source>
</evidence>
<evidence type="ECO:0000313" key="3">
    <source>
        <dbReference type="Proteomes" id="UP001258181"/>
    </source>
</evidence>
<sequence length="43" mass="4871">MSGESKQQKNQETYKNQESTPKDQKQNKGYGDKKLNGPDQPST</sequence>
<gene>
    <name evidence="2" type="ORF">J2X07_001476</name>
</gene>
<dbReference type="RefSeq" id="WP_310257791.1">
    <property type="nucleotide sequence ID" value="NZ_JAVDWA010000002.1"/>
</dbReference>
<reference evidence="2 3" key="1">
    <citation type="submission" date="2023-07" db="EMBL/GenBank/DDBJ databases">
        <title>Sorghum-associated microbial communities from plants grown in Nebraska, USA.</title>
        <authorList>
            <person name="Schachtman D."/>
        </authorList>
    </citation>
    <scope>NUCLEOTIDE SEQUENCE [LARGE SCALE GENOMIC DNA]</scope>
    <source>
        <strain evidence="2 3">BE211</strain>
    </source>
</reference>
<comment type="caution">
    <text evidence="2">The sequence shown here is derived from an EMBL/GenBank/DDBJ whole genome shotgun (WGS) entry which is preliminary data.</text>
</comment>
<dbReference type="Proteomes" id="UP001258181">
    <property type="component" value="Unassembled WGS sequence"/>
</dbReference>
<name>A0ABU1TZ61_9BACL</name>
<organism evidence="2 3">
    <name type="scientific">Fictibacillus barbaricus</name>
    <dbReference type="NCBI Taxonomy" id="182136"/>
    <lineage>
        <taxon>Bacteria</taxon>
        <taxon>Bacillati</taxon>
        <taxon>Bacillota</taxon>
        <taxon>Bacilli</taxon>
        <taxon>Bacillales</taxon>
        <taxon>Fictibacillaceae</taxon>
        <taxon>Fictibacillus</taxon>
    </lineage>
</organism>
<feature type="compositionally biased region" description="Polar residues" evidence="1">
    <location>
        <begin position="1"/>
        <end position="19"/>
    </location>
</feature>
<evidence type="ECO:0000256" key="1">
    <source>
        <dbReference type="SAM" id="MobiDB-lite"/>
    </source>
</evidence>
<evidence type="ECO:0008006" key="4">
    <source>
        <dbReference type="Google" id="ProtNLM"/>
    </source>
</evidence>
<accession>A0ABU1TZ61</accession>
<proteinExistence type="predicted"/>